<reference evidence="3" key="1">
    <citation type="submission" date="2022-11" db="EMBL/GenBank/DDBJ databases">
        <authorList>
            <person name="Hyden B.L."/>
            <person name="Feng K."/>
            <person name="Yates T."/>
            <person name="Jawdy S."/>
            <person name="Smart L.B."/>
            <person name="Muchero W."/>
        </authorList>
    </citation>
    <scope>NUCLEOTIDE SEQUENCE</scope>
    <source>
        <tissue evidence="3">Shoot tip</tissue>
    </source>
</reference>
<feature type="signal peptide" evidence="2">
    <location>
        <begin position="1"/>
        <end position="21"/>
    </location>
</feature>
<feature type="chain" id="PRO_5040302768" description="Secreted protein" evidence="2">
    <location>
        <begin position="22"/>
        <end position="84"/>
    </location>
</feature>
<dbReference type="AlphaFoldDB" id="A0A9Q0WDE6"/>
<accession>A0A9Q0WDE6</accession>
<keyword evidence="2" id="KW-0732">Signal</keyword>
<protein>
    <recommendedName>
        <fullName evidence="5">Secreted protein</fullName>
    </recommendedName>
</protein>
<dbReference type="Proteomes" id="UP001151752">
    <property type="component" value="Chromosome 12"/>
</dbReference>
<dbReference type="EMBL" id="JAPFFM010000004">
    <property type="protein sequence ID" value="KAJ6765154.1"/>
    <property type="molecule type" value="Genomic_DNA"/>
</dbReference>
<gene>
    <name evidence="3" type="ORF">OIU74_023941</name>
</gene>
<name>A0A9Q0WDE6_9ROSI</name>
<sequence length="84" mass="8679">MRSGYELVMLTLQLLAWLTSGIDFVADLRAEMAIDGELCCLGTMGSTENGAWGSDAGGTMGSTENGAWGSDAGGSLFEVAENPI</sequence>
<feature type="region of interest" description="Disordered" evidence="1">
    <location>
        <begin position="52"/>
        <end position="84"/>
    </location>
</feature>
<comment type="caution">
    <text evidence="3">The sequence shown here is derived from an EMBL/GenBank/DDBJ whole genome shotgun (WGS) entry which is preliminary data.</text>
</comment>
<evidence type="ECO:0000313" key="3">
    <source>
        <dbReference type="EMBL" id="KAJ6765154.1"/>
    </source>
</evidence>
<evidence type="ECO:0000256" key="1">
    <source>
        <dbReference type="SAM" id="MobiDB-lite"/>
    </source>
</evidence>
<evidence type="ECO:0008006" key="5">
    <source>
        <dbReference type="Google" id="ProtNLM"/>
    </source>
</evidence>
<reference evidence="3" key="2">
    <citation type="journal article" date="2023" name="Int. J. Mol. Sci.">
        <title>De Novo Assembly and Annotation of 11 Diverse Shrub Willow (Salix) Genomes Reveals Novel Gene Organization in Sex-Linked Regions.</title>
        <authorList>
            <person name="Hyden B."/>
            <person name="Feng K."/>
            <person name="Yates T.B."/>
            <person name="Jawdy S."/>
            <person name="Cereghino C."/>
            <person name="Smart L.B."/>
            <person name="Muchero W."/>
        </authorList>
    </citation>
    <scope>NUCLEOTIDE SEQUENCE</scope>
    <source>
        <tissue evidence="3">Shoot tip</tissue>
    </source>
</reference>
<keyword evidence="4" id="KW-1185">Reference proteome</keyword>
<evidence type="ECO:0000256" key="2">
    <source>
        <dbReference type="SAM" id="SignalP"/>
    </source>
</evidence>
<organism evidence="3 4">
    <name type="scientific">Salix koriyanagi</name>
    <dbReference type="NCBI Taxonomy" id="2511006"/>
    <lineage>
        <taxon>Eukaryota</taxon>
        <taxon>Viridiplantae</taxon>
        <taxon>Streptophyta</taxon>
        <taxon>Embryophyta</taxon>
        <taxon>Tracheophyta</taxon>
        <taxon>Spermatophyta</taxon>
        <taxon>Magnoliopsida</taxon>
        <taxon>eudicotyledons</taxon>
        <taxon>Gunneridae</taxon>
        <taxon>Pentapetalae</taxon>
        <taxon>rosids</taxon>
        <taxon>fabids</taxon>
        <taxon>Malpighiales</taxon>
        <taxon>Salicaceae</taxon>
        <taxon>Saliceae</taxon>
        <taxon>Salix</taxon>
    </lineage>
</organism>
<evidence type="ECO:0000313" key="4">
    <source>
        <dbReference type="Proteomes" id="UP001151752"/>
    </source>
</evidence>
<proteinExistence type="predicted"/>